<evidence type="ECO:0000256" key="7">
    <source>
        <dbReference type="ARBA" id="ARBA00023136"/>
    </source>
</evidence>
<feature type="transmembrane region" description="Helical" evidence="8">
    <location>
        <begin position="33"/>
        <end position="52"/>
    </location>
</feature>
<feature type="transmembrane region" description="Helical" evidence="8">
    <location>
        <begin position="58"/>
        <end position="80"/>
    </location>
</feature>
<keyword evidence="3" id="KW-0813">Transport</keyword>
<evidence type="ECO:0000256" key="4">
    <source>
        <dbReference type="ARBA" id="ARBA00022475"/>
    </source>
</evidence>
<accession>A0A554XPC2</accession>
<keyword evidence="5 8" id="KW-0812">Transmembrane</keyword>
<keyword evidence="4" id="KW-1003">Cell membrane</keyword>
<proteinExistence type="inferred from homology"/>
<dbReference type="Pfam" id="PF04066">
    <property type="entry name" value="MrpF_PhaF"/>
    <property type="match status" value="1"/>
</dbReference>
<evidence type="ECO:0000313" key="9">
    <source>
        <dbReference type="EMBL" id="TSE37676.1"/>
    </source>
</evidence>
<protein>
    <submittedName>
        <fullName evidence="9">Multiple resistance and pH regulation protein F (MrpF / PhaF)</fullName>
    </submittedName>
</protein>
<dbReference type="EMBL" id="VJOO01000004">
    <property type="protein sequence ID" value="TSE37676.1"/>
    <property type="molecule type" value="Genomic_DNA"/>
</dbReference>
<comment type="similarity">
    <text evidence="2">Belongs to the CPA3 antiporters (TC 2.A.63) subunit F family.</text>
</comment>
<keyword evidence="6 8" id="KW-1133">Transmembrane helix</keyword>
<dbReference type="PANTHER" id="PTHR34702:SF1">
    <property type="entry name" value="NA(+)_H(+) ANTIPORTER SUBUNIT F"/>
    <property type="match status" value="1"/>
</dbReference>
<dbReference type="RefSeq" id="WP_143968392.1">
    <property type="nucleotide sequence ID" value="NZ_VJOO01000004.1"/>
</dbReference>
<dbReference type="GO" id="GO:0005886">
    <property type="term" value="C:plasma membrane"/>
    <property type="evidence" value="ECO:0007669"/>
    <property type="project" value="UniProtKB-SubCell"/>
</dbReference>
<evidence type="ECO:0000256" key="8">
    <source>
        <dbReference type="SAM" id="Phobius"/>
    </source>
</evidence>
<evidence type="ECO:0000256" key="1">
    <source>
        <dbReference type="ARBA" id="ARBA00004651"/>
    </source>
</evidence>
<reference evidence="9 10" key="1">
    <citation type="submission" date="2019-07" db="EMBL/GenBank/DDBJ databases">
        <title>Tepidimonas fonticaldi AT-A2 draft genome.</title>
        <authorList>
            <person name="Da Costa M.S."/>
            <person name="Froufe H.J.C."/>
            <person name="Egas C."/>
            <person name="Albuquerque L."/>
        </authorList>
    </citation>
    <scope>NUCLEOTIDE SEQUENCE [LARGE SCALE GENOMIC DNA]</scope>
    <source>
        <strain evidence="9 10">AT-A2</strain>
    </source>
</reference>
<keyword evidence="7 8" id="KW-0472">Membrane</keyword>
<dbReference type="GO" id="GO:0015385">
    <property type="term" value="F:sodium:proton antiporter activity"/>
    <property type="evidence" value="ECO:0007669"/>
    <property type="project" value="TreeGrafter"/>
</dbReference>
<evidence type="ECO:0000256" key="2">
    <source>
        <dbReference type="ARBA" id="ARBA00009212"/>
    </source>
</evidence>
<comment type="caution">
    <text evidence="9">The sequence shown here is derived from an EMBL/GenBank/DDBJ whole genome shotgun (WGS) entry which is preliminary data.</text>
</comment>
<dbReference type="Proteomes" id="UP000316388">
    <property type="component" value="Unassembled WGS sequence"/>
</dbReference>
<evidence type="ECO:0000256" key="5">
    <source>
        <dbReference type="ARBA" id="ARBA00022692"/>
    </source>
</evidence>
<evidence type="ECO:0000256" key="3">
    <source>
        <dbReference type="ARBA" id="ARBA00022448"/>
    </source>
</evidence>
<dbReference type="PANTHER" id="PTHR34702">
    <property type="entry name" value="NA(+)/H(+) ANTIPORTER SUBUNIT F1"/>
    <property type="match status" value="1"/>
</dbReference>
<feature type="transmembrane region" description="Helical" evidence="8">
    <location>
        <begin position="6"/>
        <end position="24"/>
    </location>
</feature>
<comment type="subcellular location">
    <subcellularLocation>
        <location evidence="1">Cell membrane</location>
        <topology evidence="1">Multi-pass membrane protein</topology>
    </subcellularLocation>
</comment>
<dbReference type="AlphaFoldDB" id="A0A554XPC2"/>
<gene>
    <name evidence="9" type="ORF">Tfont_00672</name>
</gene>
<evidence type="ECO:0000256" key="6">
    <source>
        <dbReference type="ARBA" id="ARBA00022989"/>
    </source>
</evidence>
<name>A0A554XPC2_9BURK</name>
<evidence type="ECO:0000313" key="10">
    <source>
        <dbReference type="Proteomes" id="UP000316388"/>
    </source>
</evidence>
<sequence length="89" mass="9524">MSPVLWWLIVGAWLAIALATWRMVRGPRHADRIVALDIFLAAAVALCVAAALATARTVFLDVAIGLALVGFVATVGWARVVDQGGEERR</sequence>
<organism evidence="9 10">
    <name type="scientific">Tepidimonas fonticaldi</name>
    <dbReference type="NCBI Taxonomy" id="1101373"/>
    <lineage>
        <taxon>Bacteria</taxon>
        <taxon>Pseudomonadati</taxon>
        <taxon>Pseudomonadota</taxon>
        <taxon>Betaproteobacteria</taxon>
        <taxon>Burkholderiales</taxon>
        <taxon>Tepidimonas</taxon>
    </lineage>
</organism>
<dbReference type="InterPro" id="IPR007208">
    <property type="entry name" value="MrpF/PhaF-like"/>
</dbReference>